<sequence>MDHLTQADIAKVMNHINSYGRAKWNGQSPLDLFGKIYGQEVCDLLGLTKVPPESILLKPELLK</sequence>
<evidence type="ECO:0000313" key="1">
    <source>
        <dbReference type="EMBL" id="MPM92708.1"/>
    </source>
</evidence>
<dbReference type="AlphaFoldDB" id="A0A645DU97"/>
<reference evidence="1" key="1">
    <citation type="submission" date="2019-08" db="EMBL/GenBank/DDBJ databases">
        <authorList>
            <person name="Kucharzyk K."/>
            <person name="Murdoch R.W."/>
            <person name="Higgins S."/>
            <person name="Loffler F."/>
        </authorList>
    </citation>
    <scope>NUCLEOTIDE SEQUENCE</scope>
</reference>
<comment type="caution">
    <text evidence="1">The sequence shown here is derived from an EMBL/GenBank/DDBJ whole genome shotgun (WGS) entry which is preliminary data.</text>
</comment>
<organism evidence="1">
    <name type="scientific">bioreactor metagenome</name>
    <dbReference type="NCBI Taxonomy" id="1076179"/>
    <lineage>
        <taxon>unclassified sequences</taxon>
        <taxon>metagenomes</taxon>
        <taxon>ecological metagenomes</taxon>
    </lineage>
</organism>
<proteinExistence type="predicted"/>
<dbReference type="EMBL" id="VSSQ01039611">
    <property type="protein sequence ID" value="MPM92708.1"/>
    <property type="molecule type" value="Genomic_DNA"/>
</dbReference>
<accession>A0A645DU97</accession>
<name>A0A645DU97_9ZZZZ</name>
<gene>
    <name evidence="1" type="ORF">SDC9_139843</name>
</gene>
<protein>
    <submittedName>
        <fullName evidence="1">Uncharacterized protein</fullName>
    </submittedName>
</protein>